<evidence type="ECO:0000256" key="1">
    <source>
        <dbReference type="SAM" id="Phobius"/>
    </source>
</evidence>
<evidence type="ECO:0000313" key="4">
    <source>
        <dbReference type="Proteomes" id="UP000002051"/>
    </source>
</evidence>
<keyword evidence="1" id="KW-1133">Transmembrane helix</keyword>
<dbReference type="EnsemblPlants" id="AES71314">
    <property type="protein sequence ID" value="AES71314"/>
    <property type="gene ID" value="MTR_3g072570"/>
</dbReference>
<keyword evidence="1 2" id="KW-0812">Transmembrane</keyword>
<dbReference type="HOGENOM" id="CLU_2779645_0_0_1"/>
<name>G7J321_MEDTR</name>
<dbReference type="AlphaFoldDB" id="G7J321"/>
<keyword evidence="1" id="KW-0472">Membrane</keyword>
<reference evidence="2 4" key="1">
    <citation type="journal article" date="2011" name="Nature">
        <title>The Medicago genome provides insight into the evolution of rhizobial symbioses.</title>
        <authorList>
            <person name="Young N.D."/>
            <person name="Debelle F."/>
            <person name="Oldroyd G.E."/>
            <person name="Geurts R."/>
            <person name="Cannon S.B."/>
            <person name="Udvardi M.K."/>
            <person name="Benedito V.A."/>
            <person name="Mayer K.F."/>
            <person name="Gouzy J."/>
            <person name="Schoof H."/>
            <person name="Van de Peer Y."/>
            <person name="Proost S."/>
            <person name="Cook D.R."/>
            <person name="Meyers B.C."/>
            <person name="Spannagl M."/>
            <person name="Cheung F."/>
            <person name="De Mita S."/>
            <person name="Krishnakumar V."/>
            <person name="Gundlach H."/>
            <person name="Zhou S."/>
            <person name="Mudge J."/>
            <person name="Bharti A.K."/>
            <person name="Murray J.D."/>
            <person name="Naoumkina M.A."/>
            <person name="Rosen B."/>
            <person name="Silverstein K.A."/>
            <person name="Tang H."/>
            <person name="Rombauts S."/>
            <person name="Zhao P.X."/>
            <person name="Zhou P."/>
            <person name="Barbe V."/>
            <person name="Bardou P."/>
            <person name="Bechner M."/>
            <person name="Bellec A."/>
            <person name="Berger A."/>
            <person name="Berges H."/>
            <person name="Bidwell S."/>
            <person name="Bisseling T."/>
            <person name="Choisne N."/>
            <person name="Couloux A."/>
            <person name="Denny R."/>
            <person name="Deshpande S."/>
            <person name="Dai X."/>
            <person name="Doyle J.J."/>
            <person name="Dudez A.M."/>
            <person name="Farmer A.D."/>
            <person name="Fouteau S."/>
            <person name="Franken C."/>
            <person name="Gibelin C."/>
            <person name="Gish J."/>
            <person name="Goldstein S."/>
            <person name="Gonzalez A.J."/>
            <person name="Green P.J."/>
            <person name="Hallab A."/>
            <person name="Hartog M."/>
            <person name="Hua A."/>
            <person name="Humphray S.J."/>
            <person name="Jeong D.H."/>
            <person name="Jing Y."/>
            <person name="Jocker A."/>
            <person name="Kenton S.M."/>
            <person name="Kim D.J."/>
            <person name="Klee K."/>
            <person name="Lai H."/>
            <person name="Lang C."/>
            <person name="Lin S."/>
            <person name="Macmil S.L."/>
            <person name="Magdelenat G."/>
            <person name="Matthews L."/>
            <person name="McCorrison J."/>
            <person name="Monaghan E.L."/>
            <person name="Mun J.H."/>
            <person name="Najar F.Z."/>
            <person name="Nicholson C."/>
            <person name="Noirot C."/>
            <person name="O'Bleness M."/>
            <person name="Paule C.R."/>
            <person name="Poulain J."/>
            <person name="Prion F."/>
            <person name="Qin B."/>
            <person name="Qu C."/>
            <person name="Retzel E.F."/>
            <person name="Riddle C."/>
            <person name="Sallet E."/>
            <person name="Samain S."/>
            <person name="Samson N."/>
            <person name="Sanders I."/>
            <person name="Saurat O."/>
            <person name="Scarpelli C."/>
            <person name="Schiex T."/>
            <person name="Segurens B."/>
            <person name="Severin A.J."/>
            <person name="Sherrier D.J."/>
            <person name="Shi R."/>
            <person name="Sims S."/>
            <person name="Singer S.R."/>
            <person name="Sinharoy S."/>
            <person name="Sterck L."/>
            <person name="Viollet A."/>
            <person name="Wang B.B."/>
            <person name="Wang K."/>
            <person name="Wang M."/>
            <person name="Wang X."/>
            <person name="Warfsmann J."/>
            <person name="Weissenbach J."/>
            <person name="White D.D."/>
            <person name="White J.D."/>
            <person name="Wiley G.B."/>
            <person name="Wincker P."/>
            <person name="Xing Y."/>
            <person name="Yang L."/>
            <person name="Yao Z."/>
            <person name="Ying F."/>
            <person name="Zhai J."/>
            <person name="Zhou L."/>
            <person name="Zuber A."/>
            <person name="Denarie J."/>
            <person name="Dixon R.A."/>
            <person name="May G.D."/>
            <person name="Schwartz D.C."/>
            <person name="Rogers J."/>
            <person name="Quetier F."/>
            <person name="Town C.D."/>
            <person name="Roe B.A."/>
        </authorList>
    </citation>
    <scope>NUCLEOTIDE SEQUENCE [LARGE SCALE GENOMIC DNA]</scope>
    <source>
        <strain evidence="2">A17</strain>
        <strain evidence="3 4">cv. Jemalong A17</strain>
    </source>
</reference>
<dbReference type="Proteomes" id="UP000002051">
    <property type="component" value="Chromosome 3"/>
</dbReference>
<accession>G7J321</accession>
<reference evidence="2 4" key="2">
    <citation type="journal article" date="2014" name="BMC Genomics">
        <title>An improved genome release (version Mt4.0) for the model legume Medicago truncatula.</title>
        <authorList>
            <person name="Tang H."/>
            <person name="Krishnakumar V."/>
            <person name="Bidwell S."/>
            <person name="Rosen B."/>
            <person name="Chan A."/>
            <person name="Zhou S."/>
            <person name="Gentzbittel L."/>
            <person name="Childs K.L."/>
            <person name="Yandell M."/>
            <person name="Gundlach H."/>
            <person name="Mayer K.F."/>
            <person name="Schwartz D.C."/>
            <person name="Town C.D."/>
        </authorList>
    </citation>
    <scope>GENOME REANNOTATION</scope>
    <source>
        <strain evidence="3 4">cv. Jemalong A17</strain>
    </source>
</reference>
<evidence type="ECO:0000313" key="3">
    <source>
        <dbReference type="EnsemblPlants" id="AES71314"/>
    </source>
</evidence>
<dbReference type="EMBL" id="CM001219">
    <property type="protein sequence ID" value="AES71314.1"/>
    <property type="molecule type" value="Genomic_DNA"/>
</dbReference>
<proteinExistence type="predicted"/>
<gene>
    <name evidence="2" type="ordered locus">MTR_3g072570</name>
</gene>
<sequence length="69" mass="7911">MCGWVPLFGDCGSPPLQLRHFRQRVVRGFVVVFAFFIHVLSDNLNYLEGKEQSRFSSEGRSSTKFSREG</sequence>
<organism evidence="2 4">
    <name type="scientific">Medicago truncatula</name>
    <name type="common">Barrel medic</name>
    <name type="synonym">Medicago tribuloides</name>
    <dbReference type="NCBI Taxonomy" id="3880"/>
    <lineage>
        <taxon>Eukaryota</taxon>
        <taxon>Viridiplantae</taxon>
        <taxon>Streptophyta</taxon>
        <taxon>Embryophyta</taxon>
        <taxon>Tracheophyta</taxon>
        <taxon>Spermatophyta</taxon>
        <taxon>Magnoliopsida</taxon>
        <taxon>eudicotyledons</taxon>
        <taxon>Gunneridae</taxon>
        <taxon>Pentapetalae</taxon>
        <taxon>rosids</taxon>
        <taxon>fabids</taxon>
        <taxon>Fabales</taxon>
        <taxon>Fabaceae</taxon>
        <taxon>Papilionoideae</taxon>
        <taxon>50 kb inversion clade</taxon>
        <taxon>NPAAA clade</taxon>
        <taxon>Hologalegina</taxon>
        <taxon>IRL clade</taxon>
        <taxon>Trifolieae</taxon>
        <taxon>Medicago</taxon>
    </lineage>
</organism>
<evidence type="ECO:0000313" key="2">
    <source>
        <dbReference type="EMBL" id="AES71314.1"/>
    </source>
</evidence>
<keyword evidence="4" id="KW-1185">Reference proteome</keyword>
<reference evidence="3" key="3">
    <citation type="submission" date="2015-04" db="UniProtKB">
        <authorList>
            <consortium name="EnsemblPlants"/>
        </authorList>
    </citation>
    <scope>IDENTIFICATION</scope>
    <source>
        <strain evidence="3">cv. Jemalong A17</strain>
    </source>
</reference>
<protein>
    <submittedName>
        <fullName evidence="2">Transmembrane protein, putative</fullName>
    </submittedName>
</protein>
<feature type="transmembrane region" description="Helical" evidence="1">
    <location>
        <begin position="25"/>
        <end position="41"/>
    </location>
</feature>
<dbReference type="PaxDb" id="3880-AES71314"/>